<keyword evidence="6" id="KW-0598">Phosphotransferase system</keyword>
<proteinExistence type="predicted"/>
<organism evidence="12 13">
    <name type="scientific">Corynebacterium pyruviciproducens</name>
    <dbReference type="NCBI Taxonomy" id="598660"/>
    <lineage>
        <taxon>Bacteria</taxon>
        <taxon>Bacillati</taxon>
        <taxon>Actinomycetota</taxon>
        <taxon>Actinomycetes</taxon>
        <taxon>Mycobacteriales</taxon>
        <taxon>Corynebacteriaceae</taxon>
        <taxon>Corynebacterium</taxon>
    </lineage>
</organism>
<dbReference type="GO" id="GO:0009401">
    <property type="term" value="P:phosphoenolpyruvate-dependent sugar phosphotransferase system"/>
    <property type="evidence" value="ECO:0007669"/>
    <property type="project" value="UniProtKB-KW"/>
</dbReference>
<feature type="domain" description="PTS EIIA type-2" evidence="11">
    <location>
        <begin position="2"/>
        <end position="148"/>
    </location>
</feature>
<keyword evidence="4" id="KW-0597">Phosphoprotein</keyword>
<evidence type="ECO:0000256" key="9">
    <source>
        <dbReference type="ARBA" id="ARBA00041175"/>
    </source>
</evidence>
<dbReference type="PANTHER" id="PTHR36203">
    <property type="entry name" value="ASCORBATE-SPECIFIC PTS SYSTEM EIIA COMPONENT"/>
    <property type="match status" value="1"/>
</dbReference>
<protein>
    <recommendedName>
        <fullName evidence="9">Ascorbate-specific PTS system EIIA component</fullName>
    </recommendedName>
    <alternativeName>
        <fullName evidence="10">Ascorbate-specific phosphotransferase enzyme IIA component</fullName>
    </alternativeName>
</protein>
<keyword evidence="3" id="KW-0963">Cytoplasm</keyword>
<dbReference type="SUPFAM" id="SSF55804">
    <property type="entry name" value="Phoshotransferase/anion transport protein"/>
    <property type="match status" value="1"/>
</dbReference>
<dbReference type="InterPro" id="IPR002178">
    <property type="entry name" value="PTS_EIIA_type-2_dom"/>
</dbReference>
<evidence type="ECO:0000313" key="13">
    <source>
        <dbReference type="Proteomes" id="UP000234560"/>
    </source>
</evidence>
<evidence type="ECO:0000259" key="11">
    <source>
        <dbReference type="PROSITE" id="PS51094"/>
    </source>
</evidence>
<keyword evidence="7" id="KW-0418">Kinase</keyword>
<evidence type="ECO:0000256" key="3">
    <source>
        <dbReference type="ARBA" id="ARBA00022490"/>
    </source>
</evidence>
<evidence type="ECO:0000256" key="8">
    <source>
        <dbReference type="ARBA" id="ARBA00037387"/>
    </source>
</evidence>
<evidence type="ECO:0000256" key="4">
    <source>
        <dbReference type="ARBA" id="ARBA00022553"/>
    </source>
</evidence>
<dbReference type="AlphaFoldDB" id="A0AAF1BSA3"/>
<dbReference type="Proteomes" id="UP000234560">
    <property type="component" value="Chromosome"/>
</dbReference>
<evidence type="ECO:0000256" key="6">
    <source>
        <dbReference type="ARBA" id="ARBA00022683"/>
    </source>
</evidence>
<dbReference type="GO" id="GO:0005737">
    <property type="term" value="C:cytoplasm"/>
    <property type="evidence" value="ECO:0007669"/>
    <property type="project" value="UniProtKB-SubCell"/>
</dbReference>
<keyword evidence="5" id="KW-0808">Transferase</keyword>
<evidence type="ECO:0000256" key="10">
    <source>
        <dbReference type="ARBA" id="ARBA00042072"/>
    </source>
</evidence>
<keyword evidence="12" id="KW-0762">Sugar transport</keyword>
<keyword evidence="2" id="KW-0813">Transport</keyword>
<evidence type="ECO:0000256" key="5">
    <source>
        <dbReference type="ARBA" id="ARBA00022679"/>
    </source>
</evidence>
<reference evidence="12" key="2">
    <citation type="submission" date="2023-10" db="EMBL/GenBank/DDBJ databases">
        <authorList>
            <person name="Choi B."/>
        </authorList>
    </citation>
    <scope>NUCLEOTIDE SEQUENCE</scope>
    <source>
        <strain evidence="12">UMB0763</strain>
    </source>
</reference>
<dbReference type="InterPro" id="IPR051351">
    <property type="entry name" value="Ascorbate-PTS_EIIA_comp"/>
</dbReference>
<dbReference type="InterPro" id="IPR016152">
    <property type="entry name" value="PTrfase/Anion_transptr"/>
</dbReference>
<dbReference type="Pfam" id="PF00359">
    <property type="entry name" value="PTS_EIIA_2"/>
    <property type="match status" value="1"/>
</dbReference>
<dbReference type="EMBL" id="CP136958">
    <property type="protein sequence ID" value="WOT02044.1"/>
    <property type="molecule type" value="Genomic_DNA"/>
</dbReference>
<dbReference type="PANTHER" id="PTHR36203:SF1">
    <property type="entry name" value="ASCORBATE-SPECIFIC PTS SYSTEM EIIA COMPONENT"/>
    <property type="match status" value="1"/>
</dbReference>
<dbReference type="KEGG" id="cpyr:CYJ47_12480"/>
<gene>
    <name evidence="12" type="ORF">CYJ47_12480</name>
</gene>
<evidence type="ECO:0000256" key="2">
    <source>
        <dbReference type="ARBA" id="ARBA00022448"/>
    </source>
</evidence>
<reference evidence="12" key="1">
    <citation type="submission" date="2017-12" db="EMBL/GenBank/DDBJ databases">
        <authorList>
            <person name="Thomas-White K."/>
            <person name="Wolfe A.J."/>
        </authorList>
    </citation>
    <scope>NUCLEOTIDE SEQUENCE</scope>
    <source>
        <strain evidence="12">UMB0763</strain>
    </source>
</reference>
<evidence type="ECO:0000313" key="12">
    <source>
        <dbReference type="EMBL" id="WOT02044.1"/>
    </source>
</evidence>
<dbReference type="GO" id="GO:0016301">
    <property type="term" value="F:kinase activity"/>
    <property type="evidence" value="ECO:0007669"/>
    <property type="project" value="UniProtKB-KW"/>
</dbReference>
<sequence>MANLNLPASRVRVSEASDWRSAVTLCLSLLKEEGFVEQRYIDKVVESIASGKGLYMALGEGILLAHSRPEDGACKTGLSLVVLKNPIALGDNDSGKSIQLIFGLSAVDTHSHQELMSEFAKVLLQSSVRESLKSAPDVEAALSVLVTT</sequence>
<dbReference type="RefSeq" id="WP_180805412.1">
    <property type="nucleotide sequence ID" value="NZ_CP136958.1"/>
</dbReference>
<dbReference type="Gene3D" id="3.40.930.10">
    <property type="entry name" value="Mannitol-specific EII, Chain A"/>
    <property type="match status" value="1"/>
</dbReference>
<name>A0AAF1BSA3_9CORY</name>
<evidence type="ECO:0000256" key="1">
    <source>
        <dbReference type="ARBA" id="ARBA00004496"/>
    </source>
</evidence>
<evidence type="ECO:0000256" key="7">
    <source>
        <dbReference type="ARBA" id="ARBA00022777"/>
    </source>
</evidence>
<dbReference type="PROSITE" id="PS51094">
    <property type="entry name" value="PTS_EIIA_TYPE_2"/>
    <property type="match status" value="1"/>
</dbReference>
<comment type="function">
    <text evidence="8">The phosphoenolpyruvate-dependent sugar phosphotransferase system (sugar PTS), a major carbohydrate active transport system, catalyzes the phosphorylation of incoming sugar substrates concomitantly with their translocation across the cell membrane. The enzyme II UlaABC PTS system is involved in ascorbate transport.</text>
</comment>
<comment type="subcellular location">
    <subcellularLocation>
        <location evidence="1">Cytoplasm</location>
    </subcellularLocation>
</comment>
<accession>A0AAF1BSA3</accession>